<evidence type="ECO:0000313" key="6">
    <source>
        <dbReference type="Proteomes" id="UP000276133"/>
    </source>
</evidence>
<dbReference type="GO" id="GO:0005200">
    <property type="term" value="F:structural constituent of cytoskeleton"/>
    <property type="evidence" value="ECO:0007669"/>
    <property type="project" value="TreeGrafter"/>
</dbReference>
<evidence type="ECO:0000313" key="5">
    <source>
        <dbReference type="EMBL" id="RMZ95119.1"/>
    </source>
</evidence>
<keyword evidence="1" id="KW-0403">Intermediate filament</keyword>
<dbReference type="GO" id="GO:0007097">
    <property type="term" value="P:nuclear migration"/>
    <property type="evidence" value="ECO:0007669"/>
    <property type="project" value="TreeGrafter"/>
</dbReference>
<dbReference type="EMBL" id="REGN01012578">
    <property type="protein sequence ID" value="RMZ95119.1"/>
    <property type="molecule type" value="Genomic_DNA"/>
</dbReference>
<dbReference type="Gene3D" id="1.20.5.1160">
    <property type="entry name" value="Vasodilator-stimulated phosphoprotein"/>
    <property type="match status" value="1"/>
</dbReference>
<dbReference type="SMART" id="SM01391">
    <property type="entry name" value="Filament"/>
    <property type="match status" value="1"/>
</dbReference>
<dbReference type="Pfam" id="PF00038">
    <property type="entry name" value="Filament"/>
    <property type="match status" value="1"/>
</dbReference>
<dbReference type="PROSITE" id="PS51842">
    <property type="entry name" value="IF_ROD_2"/>
    <property type="match status" value="1"/>
</dbReference>
<dbReference type="AlphaFoldDB" id="A0A3M7P817"/>
<reference evidence="5 6" key="1">
    <citation type="journal article" date="2018" name="Sci. Rep.">
        <title>Genomic signatures of local adaptation to the degree of environmental predictability in rotifers.</title>
        <authorList>
            <person name="Franch-Gras L."/>
            <person name="Hahn C."/>
            <person name="Garcia-Roger E.M."/>
            <person name="Carmona M.J."/>
            <person name="Serra M."/>
            <person name="Gomez A."/>
        </authorList>
    </citation>
    <scope>NUCLEOTIDE SEQUENCE [LARGE SCALE GENOMIC DNA]</scope>
    <source>
        <strain evidence="5">HYR1</strain>
    </source>
</reference>
<protein>
    <submittedName>
        <fullName evidence="5">Intermediate filament ifa-1</fullName>
    </submittedName>
</protein>
<accession>A0A3M7P817</accession>
<dbReference type="GO" id="GO:0090435">
    <property type="term" value="P:protein localization to nuclear envelope"/>
    <property type="evidence" value="ECO:0007669"/>
    <property type="project" value="TreeGrafter"/>
</dbReference>
<evidence type="ECO:0000256" key="1">
    <source>
        <dbReference type="ARBA" id="ARBA00022754"/>
    </source>
</evidence>
<dbReference type="OrthoDB" id="2441647at2759"/>
<feature type="coiled-coil region" evidence="3">
    <location>
        <begin position="330"/>
        <end position="424"/>
    </location>
</feature>
<dbReference type="Gene3D" id="1.20.5.170">
    <property type="match status" value="1"/>
</dbReference>
<name>A0A3M7P817_BRAPC</name>
<dbReference type="Proteomes" id="UP000276133">
    <property type="component" value="Unassembled WGS sequence"/>
</dbReference>
<dbReference type="GO" id="GO:0005882">
    <property type="term" value="C:intermediate filament"/>
    <property type="evidence" value="ECO:0007669"/>
    <property type="project" value="UniProtKB-KW"/>
</dbReference>
<evidence type="ECO:0000256" key="3">
    <source>
        <dbReference type="SAM" id="Coils"/>
    </source>
</evidence>
<proteinExistence type="predicted"/>
<feature type="domain" description="IF rod" evidence="4">
    <location>
        <begin position="79"/>
        <end position="452"/>
    </location>
</feature>
<sequence>MSIQSASSLDDIVSRPNYYSYIRPRVIRFNHVAHRAVPNFAYPVRRVVAVVQRSASFNEIPISIKNSNVRAFQDERDHESRQLARLNDKFASYIENVHFLETHNKKLDIEAQLLKNKPNESEKIRDMYQNETREAQKLADDTKQDKVKSEMRARQSQLEADEMKKKLQDLYQTNEQDEKKIDDLCQQLASTEADISLTKRRLANLDNQAQRYKNETGRYLEEIKRVSTELDYETLKRVQLEGEKDELKEEYQYIKKIHEIRLNELREKILSDQRPDTSKDFRTDLAQAIRQIRNEFEKVNNERRSEFKLQHDIKIQTVFLKHKRPENTDLLIINQEEKKLTKNLREQRRQIANLKDKLKDLEEKIRELEELKEREEDEAKEAIRAKEMEIANLNNQIKDLKQNLDELVKNNTTLKDEIKRYHDLLDGSDSKEGLKQVLESIVNRELQNRYNH</sequence>
<comment type="caution">
    <text evidence="5">The sequence shown here is derived from an EMBL/GenBank/DDBJ whole genome shotgun (WGS) entry which is preliminary data.</text>
</comment>
<dbReference type="PANTHER" id="PTHR45721:SF12">
    <property type="entry name" value="INTERMEDIATE FILAMENT PROTEIN IFA-1"/>
    <property type="match status" value="1"/>
</dbReference>
<organism evidence="5 6">
    <name type="scientific">Brachionus plicatilis</name>
    <name type="common">Marine rotifer</name>
    <name type="synonym">Brachionus muelleri</name>
    <dbReference type="NCBI Taxonomy" id="10195"/>
    <lineage>
        <taxon>Eukaryota</taxon>
        <taxon>Metazoa</taxon>
        <taxon>Spiralia</taxon>
        <taxon>Gnathifera</taxon>
        <taxon>Rotifera</taxon>
        <taxon>Eurotatoria</taxon>
        <taxon>Monogononta</taxon>
        <taxon>Pseudotrocha</taxon>
        <taxon>Ploima</taxon>
        <taxon>Brachionidae</taxon>
        <taxon>Brachionus</taxon>
    </lineage>
</organism>
<dbReference type="PANTHER" id="PTHR45721">
    <property type="entry name" value="LAMIN DM0-RELATED"/>
    <property type="match status" value="1"/>
</dbReference>
<keyword evidence="2 3" id="KW-0175">Coiled coil</keyword>
<dbReference type="GO" id="GO:0005652">
    <property type="term" value="C:nuclear lamina"/>
    <property type="evidence" value="ECO:0007669"/>
    <property type="project" value="TreeGrafter"/>
</dbReference>
<evidence type="ECO:0000259" key="4">
    <source>
        <dbReference type="PROSITE" id="PS51842"/>
    </source>
</evidence>
<dbReference type="GO" id="GO:0006998">
    <property type="term" value="P:nuclear envelope organization"/>
    <property type="evidence" value="ECO:0007669"/>
    <property type="project" value="TreeGrafter"/>
</dbReference>
<gene>
    <name evidence="5" type="ORF">BpHYR1_032358</name>
</gene>
<evidence type="ECO:0000256" key="2">
    <source>
        <dbReference type="ARBA" id="ARBA00023054"/>
    </source>
</evidence>
<dbReference type="STRING" id="10195.A0A3M7P817"/>
<dbReference type="GO" id="GO:0031507">
    <property type="term" value="P:heterochromatin formation"/>
    <property type="evidence" value="ECO:0007669"/>
    <property type="project" value="TreeGrafter"/>
</dbReference>
<dbReference type="SUPFAM" id="SSF64593">
    <property type="entry name" value="Intermediate filament protein, coiled coil region"/>
    <property type="match status" value="2"/>
</dbReference>
<dbReference type="GO" id="GO:0051664">
    <property type="term" value="P:nuclear pore localization"/>
    <property type="evidence" value="ECO:0007669"/>
    <property type="project" value="TreeGrafter"/>
</dbReference>
<keyword evidence="6" id="KW-1185">Reference proteome</keyword>
<feature type="coiled-coil region" evidence="3">
    <location>
        <begin position="125"/>
        <end position="302"/>
    </location>
</feature>
<dbReference type="InterPro" id="IPR039008">
    <property type="entry name" value="IF_rod_dom"/>
</dbReference>